<dbReference type="Pfam" id="PF11995">
    <property type="entry name" value="DUF3490"/>
    <property type="match status" value="1"/>
</dbReference>
<dbReference type="PRINTS" id="PR00380">
    <property type="entry name" value="KINESINHEAVY"/>
</dbReference>
<dbReference type="InterPro" id="IPR001752">
    <property type="entry name" value="Kinesin_motor_dom"/>
</dbReference>
<evidence type="ECO:0000256" key="2">
    <source>
        <dbReference type="ARBA" id="ARBA00007310"/>
    </source>
</evidence>
<dbReference type="GO" id="GO:0003777">
    <property type="term" value="F:microtubule motor activity"/>
    <property type="evidence" value="ECO:0007669"/>
    <property type="project" value="InterPro"/>
</dbReference>
<evidence type="ECO:0000313" key="15">
    <source>
        <dbReference type="Proteomes" id="UP000594638"/>
    </source>
</evidence>
<keyword evidence="15" id="KW-1185">Reference proteome</keyword>
<evidence type="ECO:0000256" key="4">
    <source>
        <dbReference type="ARBA" id="ARBA00022741"/>
    </source>
</evidence>
<evidence type="ECO:0000256" key="11">
    <source>
        <dbReference type="PROSITE-ProRule" id="PRU00283"/>
    </source>
</evidence>
<dbReference type="PROSITE" id="PS50067">
    <property type="entry name" value="KINESIN_MOTOR_2"/>
    <property type="match status" value="1"/>
</dbReference>
<protein>
    <submittedName>
        <fullName evidence="14">Kinesin KIN-7G</fullName>
    </submittedName>
</protein>
<keyword evidence="8" id="KW-0206">Cytoskeleton</keyword>
<dbReference type="GO" id="GO:0005524">
    <property type="term" value="F:ATP binding"/>
    <property type="evidence" value="ECO:0007669"/>
    <property type="project" value="UniProtKB-UniRule"/>
</dbReference>
<evidence type="ECO:0000256" key="10">
    <source>
        <dbReference type="ARBA" id="ARBA00060413"/>
    </source>
</evidence>
<dbReference type="InterPro" id="IPR036961">
    <property type="entry name" value="Kinesin_motor_dom_sf"/>
</dbReference>
<keyword evidence="4 11" id="KW-0547">Nucleotide-binding</keyword>
<evidence type="ECO:0000256" key="8">
    <source>
        <dbReference type="ARBA" id="ARBA00023212"/>
    </source>
</evidence>
<keyword evidence="3" id="KW-0493">Microtubule</keyword>
<gene>
    <name evidence="14" type="ORF">OLEA9_A113078</name>
</gene>
<evidence type="ECO:0000313" key="14">
    <source>
        <dbReference type="EMBL" id="CAA3001969.1"/>
    </source>
</evidence>
<dbReference type="FunFam" id="3.40.850.10:FF:000016">
    <property type="entry name" value="Kinesin-like protein"/>
    <property type="match status" value="1"/>
</dbReference>
<evidence type="ECO:0000256" key="3">
    <source>
        <dbReference type="ARBA" id="ARBA00022701"/>
    </source>
</evidence>
<reference evidence="14 15" key="1">
    <citation type="submission" date="2019-12" db="EMBL/GenBank/DDBJ databases">
        <authorList>
            <person name="Alioto T."/>
            <person name="Alioto T."/>
            <person name="Gomez Garrido J."/>
        </authorList>
    </citation>
    <scope>NUCLEOTIDE SEQUENCE [LARGE SCALE GENOMIC DNA]</scope>
</reference>
<dbReference type="CDD" id="cd01374">
    <property type="entry name" value="KISc_CENP_E"/>
    <property type="match status" value="1"/>
</dbReference>
<sequence length="1008" mass="113923">MGTMDCGNEIMPGSGGHEEKIFVSVRLRPLNSKEILRNDVSDWECINDNTIIFKNANLSASERSMYPTAYTFDRVFRSDCSTRQVYEQAAKDVALSVVSGMNSSVFAYGQTSSGKTYTMTRITEYAIADIYDYMQKHTEREFVLKFSAMEIYNESVRDLLSPDCIPLRLLDDPERGTTVEKLTEEILRDWNHVIELLSVCETQRQIGETSLNDTSSRSHQIIRLTIESSSREVFVKDNSSFLSATVNFVDLAGSERASQSLSEGTRLKEGCHINRSLLTLGTVIRKLGKGRNGHIPYRDSKLTRILQTSLAGNARTAIICTLSPACIHVEQSRNTLLFASCAKEVTTNAQVNIVMSEKALVKHLQRELARLESELRRPQSTLFTSSYPTLLREKDLQIEKLEKEVKELILQRDISQTQVRDLLQMIGDDGNSMIRVGLGHYPHLRVGVQKSPEYEIPDQETSIGADPHSLHLDIRSDGHSRTSSDDHFAQVPYFDETFVNSNISPRLVISSSNFSVSDSFQGWEEMEKQSNEPSEDLCKEVRCIEIEESSNKGAVESNCSFSEEDIRFPALRISRNGDGLGPESVLTTPAKDEELVSSQLKDDIQKNRGVDPRPSIEDKEPALALLKEDKESVSSSLKVERELTCLPFLKVSSLTNDLAKDSSGFRSLKLTKSKSCKATIIADLSSPWLKMIQYCENTPADGSEREYTSRPVSFERKISPLNFGSNTQRSSAEDSQFSAKNAFDIDIDLSKGEVLTTEDVSVNDTYNVEIREKAELPIEKEFSEIPTEKEISDIPEKETELMANQASKSVKDVGLDPIEEEEPKGFPYNWPLDFKRLQREIIECWHACNVSLVHRTYFFLLFQGDPSDSIYLEVELRRMMFLKDKFSQGEKIIVNGRKLSLASSIKGLRQERRMLSNQMLKKLSEQERDSLFIKWGIGINTKLRRLQLAHRLWTNTEDMNHIADSAFLVAKLVGFTDPGVATKEMFGLNFTPGLNRTYSFKRSLVSLL</sequence>
<keyword evidence="7 11" id="KW-0505">Motor protein</keyword>
<dbReference type="Gramene" id="OE9A113078T11">
    <property type="protein sequence ID" value="OE9A113078C11"/>
    <property type="gene ID" value="OE9A113078"/>
</dbReference>
<dbReference type="InterPro" id="IPR027417">
    <property type="entry name" value="P-loop_NTPase"/>
</dbReference>
<dbReference type="Gramene" id="OE9A113078T6">
    <property type="protein sequence ID" value="OE9A113078C6"/>
    <property type="gene ID" value="OE9A113078"/>
</dbReference>
<feature type="domain" description="Kinesin motor" evidence="13">
    <location>
        <begin position="20"/>
        <end position="345"/>
    </location>
</feature>
<dbReference type="InterPro" id="IPR019821">
    <property type="entry name" value="Kinesin_motor_CS"/>
</dbReference>
<keyword evidence="6 12" id="KW-0175">Coiled coil</keyword>
<evidence type="ECO:0000256" key="6">
    <source>
        <dbReference type="ARBA" id="ARBA00023054"/>
    </source>
</evidence>
<dbReference type="PROSITE" id="PS00411">
    <property type="entry name" value="KINESIN_MOTOR_1"/>
    <property type="match status" value="1"/>
</dbReference>
<evidence type="ECO:0000256" key="9">
    <source>
        <dbReference type="ARBA" id="ARBA00023242"/>
    </source>
</evidence>
<dbReference type="SMART" id="SM00129">
    <property type="entry name" value="KISc"/>
    <property type="match status" value="1"/>
</dbReference>
<comment type="caution">
    <text evidence="14">The sequence shown here is derived from an EMBL/GenBank/DDBJ whole genome shotgun (WGS) entry which is preliminary data.</text>
</comment>
<comment type="subcellular location">
    <subcellularLocation>
        <location evidence="10">Cytoplasm</location>
        <location evidence="10">Cytoskeleton</location>
        <location evidence="10">Phragmoplast</location>
    </subcellularLocation>
    <subcellularLocation>
        <location evidence="1">Nucleus</location>
    </subcellularLocation>
</comment>
<dbReference type="PANTHER" id="PTHR47968:SF55">
    <property type="entry name" value="KINESIN-LIKE PROTEIN KIN-7H"/>
    <property type="match status" value="1"/>
</dbReference>
<keyword evidence="5 11" id="KW-0067">ATP-binding</keyword>
<dbReference type="EMBL" id="CACTIH010005795">
    <property type="protein sequence ID" value="CAA3001969.1"/>
    <property type="molecule type" value="Genomic_DNA"/>
</dbReference>
<dbReference type="Gene3D" id="3.40.850.10">
    <property type="entry name" value="Kinesin motor domain"/>
    <property type="match status" value="1"/>
</dbReference>
<dbReference type="GO" id="GO:0009524">
    <property type="term" value="C:phragmoplast"/>
    <property type="evidence" value="ECO:0007669"/>
    <property type="project" value="UniProtKB-SubCell"/>
</dbReference>
<keyword evidence="9" id="KW-0539">Nucleus</keyword>
<evidence type="ECO:0000256" key="5">
    <source>
        <dbReference type="ARBA" id="ARBA00022840"/>
    </source>
</evidence>
<dbReference type="PANTHER" id="PTHR47968">
    <property type="entry name" value="CENTROMERE PROTEIN E"/>
    <property type="match status" value="1"/>
</dbReference>
<dbReference type="AlphaFoldDB" id="A0A8S0TBJ7"/>
<evidence type="ECO:0000259" key="13">
    <source>
        <dbReference type="PROSITE" id="PS50067"/>
    </source>
</evidence>
<evidence type="ECO:0000256" key="1">
    <source>
        <dbReference type="ARBA" id="ARBA00004123"/>
    </source>
</evidence>
<keyword evidence="8" id="KW-0963">Cytoplasm</keyword>
<evidence type="ECO:0000256" key="7">
    <source>
        <dbReference type="ARBA" id="ARBA00023175"/>
    </source>
</evidence>
<evidence type="ECO:0000256" key="12">
    <source>
        <dbReference type="SAM" id="Coils"/>
    </source>
</evidence>
<dbReference type="Pfam" id="PF00225">
    <property type="entry name" value="Kinesin"/>
    <property type="match status" value="1"/>
</dbReference>
<organism evidence="14 15">
    <name type="scientific">Olea europaea subsp. europaea</name>
    <dbReference type="NCBI Taxonomy" id="158383"/>
    <lineage>
        <taxon>Eukaryota</taxon>
        <taxon>Viridiplantae</taxon>
        <taxon>Streptophyta</taxon>
        <taxon>Embryophyta</taxon>
        <taxon>Tracheophyta</taxon>
        <taxon>Spermatophyta</taxon>
        <taxon>Magnoliopsida</taxon>
        <taxon>eudicotyledons</taxon>
        <taxon>Gunneridae</taxon>
        <taxon>Pentapetalae</taxon>
        <taxon>asterids</taxon>
        <taxon>lamiids</taxon>
        <taxon>Lamiales</taxon>
        <taxon>Oleaceae</taxon>
        <taxon>Oleeae</taxon>
        <taxon>Olea</taxon>
    </lineage>
</organism>
<proteinExistence type="inferred from homology"/>
<dbReference type="GO" id="GO:0000919">
    <property type="term" value="P:cell plate assembly"/>
    <property type="evidence" value="ECO:0007669"/>
    <property type="project" value="UniProtKB-ARBA"/>
</dbReference>
<feature type="coiled-coil region" evidence="12">
    <location>
        <begin position="354"/>
        <end position="418"/>
    </location>
</feature>
<dbReference type="InterPro" id="IPR021881">
    <property type="entry name" value="NACK_C"/>
</dbReference>
<dbReference type="GO" id="GO:0007018">
    <property type="term" value="P:microtubule-based movement"/>
    <property type="evidence" value="ECO:0007669"/>
    <property type="project" value="InterPro"/>
</dbReference>
<dbReference type="Gramene" id="OE9A113078T5">
    <property type="protein sequence ID" value="OE9A113078C5"/>
    <property type="gene ID" value="OE9A113078"/>
</dbReference>
<dbReference type="GO" id="GO:0008017">
    <property type="term" value="F:microtubule binding"/>
    <property type="evidence" value="ECO:0007669"/>
    <property type="project" value="InterPro"/>
</dbReference>
<dbReference type="SUPFAM" id="SSF52540">
    <property type="entry name" value="P-loop containing nucleoside triphosphate hydrolases"/>
    <property type="match status" value="1"/>
</dbReference>
<dbReference type="OrthoDB" id="3176171at2759"/>
<dbReference type="GO" id="GO:0005874">
    <property type="term" value="C:microtubule"/>
    <property type="evidence" value="ECO:0007669"/>
    <property type="project" value="UniProtKB-KW"/>
</dbReference>
<accession>A0A8S0TBJ7</accession>
<dbReference type="GO" id="GO:0005634">
    <property type="term" value="C:nucleus"/>
    <property type="evidence" value="ECO:0007669"/>
    <property type="project" value="UniProtKB-SubCell"/>
</dbReference>
<dbReference type="Proteomes" id="UP000594638">
    <property type="component" value="Unassembled WGS sequence"/>
</dbReference>
<dbReference type="InterPro" id="IPR027640">
    <property type="entry name" value="Kinesin-like_fam"/>
</dbReference>
<name>A0A8S0TBJ7_OLEEU</name>
<comment type="similarity">
    <text evidence="2">Belongs to the TRAFAC class myosin-kinesin ATPase superfamily. Kinesin family. KIN-7 subfamily.</text>
</comment>
<feature type="binding site" evidence="11">
    <location>
        <begin position="109"/>
        <end position="116"/>
    </location>
    <ligand>
        <name>ATP</name>
        <dbReference type="ChEBI" id="CHEBI:30616"/>
    </ligand>
</feature>